<dbReference type="PANTHER" id="PTHR42893">
    <property type="entry name" value="PROTEIN DETOXIFICATION 44, CHLOROPLASTIC-RELATED"/>
    <property type="match status" value="1"/>
</dbReference>
<keyword evidence="8" id="KW-1185">Reference proteome</keyword>
<comment type="caution">
    <text evidence="6">Lacks conserved residue(s) required for the propagation of feature annotation.</text>
</comment>
<dbReference type="InterPro" id="IPR002528">
    <property type="entry name" value="MATE_fam"/>
</dbReference>
<dbReference type="NCBIfam" id="TIGR00797">
    <property type="entry name" value="matE"/>
    <property type="match status" value="1"/>
</dbReference>
<dbReference type="GO" id="GO:0009507">
    <property type="term" value="C:chloroplast"/>
    <property type="evidence" value="ECO:0007669"/>
    <property type="project" value="TreeGrafter"/>
</dbReference>
<feature type="transmembrane region" description="Helical" evidence="6">
    <location>
        <begin position="283"/>
        <end position="301"/>
    </location>
</feature>
<dbReference type="PANTHER" id="PTHR42893:SF45">
    <property type="entry name" value="PROTEIN DETOXIFICATION 45, CHLOROPLASTIC"/>
    <property type="match status" value="1"/>
</dbReference>
<feature type="transmembrane region" description="Helical" evidence="6">
    <location>
        <begin position="517"/>
        <end position="535"/>
    </location>
</feature>
<accession>A0A540NSJ8</accession>
<evidence type="ECO:0000313" key="7">
    <source>
        <dbReference type="EMBL" id="TQE13945.1"/>
    </source>
</evidence>
<keyword evidence="3 6" id="KW-0812">Transmembrane</keyword>
<feature type="transmembrane region" description="Helical" evidence="6">
    <location>
        <begin position="547"/>
        <end position="567"/>
    </location>
</feature>
<sequence length="664" mass="71329">MAATLFRSGALSNGLTAGASDRNPITRKSRLFYSLHRRGDCNIVARSGRKDLSNANAVGGCNLYATRRALCTPLVTRRRRPCFPMVANQLSSDLGVGSSEVEGKLGLEEEEALIGVGSGDLETYSPDVKREILMLSLPAILGQAIDPLAQLMETAYIGNLGSMELASAGISMNIFNYISKIFNIPLLSVATSFVAEDLAKSESKSSTSENGYLDGNTNGKPKPVDGVVERKQLSSVSTALLLAVGIGIFEAVALSLGSGLFLNMMGISSDSPMRIQAQRFLQLRAFGAPAVVASLALQGVFRGFKDTKTPVLCLGKNAWLIYCCQHLAEGRALGKWCIGNSLAVFLLPLLIYYFRLGATGAAISTVISQYTVTFLMIWFLNKRAILLPPKVGSLQFGGYLKSGGFLLGRTIACLTTLTLGTSMAARQGPVAMAAHQICIQVWLAVSLLTDAMAASGQALIASYLSKGEYKIVKEVADSVLKLGLFTGISLSVILGVSFGSLATLFTNDPEVLAIVRSGILFVSASQPLNALAYVFDGLHYGVSDFAYAARSMMVVGALSSAFLLYAPSIFGLHGVWLGLTLFMGLRAVAGYARYLSKSGPWWFVHRDFQTAQLLLLGYICLGLDFTKFTLLPLSILPNPQRLTTRHAIGRSSHWKLRWKLVLSF</sequence>
<feature type="transmembrane region" description="Helical" evidence="6">
    <location>
        <begin position="484"/>
        <end position="505"/>
    </location>
</feature>
<comment type="similarity">
    <text evidence="2 6">Belongs to the multi antimicrobial extrusion (MATE) (TC 2.A.66.1) family.</text>
</comment>
<comment type="caution">
    <text evidence="7">The sequence shown here is derived from an EMBL/GenBank/DDBJ whole genome shotgun (WGS) entry which is preliminary data.</text>
</comment>
<dbReference type="Pfam" id="PF01554">
    <property type="entry name" value="MatE"/>
    <property type="match status" value="2"/>
</dbReference>
<evidence type="ECO:0000313" key="8">
    <source>
        <dbReference type="Proteomes" id="UP000315295"/>
    </source>
</evidence>
<gene>
    <name evidence="7" type="ORF">C1H46_000576</name>
</gene>
<feature type="transmembrane region" description="Helical" evidence="6">
    <location>
        <begin position="239"/>
        <end position="262"/>
    </location>
</feature>
<feature type="transmembrane region" description="Helical" evidence="6">
    <location>
        <begin position="361"/>
        <end position="380"/>
    </location>
</feature>
<name>A0A540NSJ8_MALBA</name>
<dbReference type="EMBL" id="VIEB01000008">
    <property type="protein sequence ID" value="TQE13945.1"/>
    <property type="molecule type" value="Genomic_DNA"/>
</dbReference>
<proteinExistence type="inferred from homology"/>
<dbReference type="GO" id="GO:0016020">
    <property type="term" value="C:membrane"/>
    <property type="evidence" value="ECO:0007669"/>
    <property type="project" value="UniProtKB-SubCell"/>
</dbReference>
<dbReference type="STRING" id="106549.A0A540NSJ8"/>
<evidence type="ECO:0000256" key="6">
    <source>
        <dbReference type="RuleBase" id="RU004914"/>
    </source>
</evidence>
<dbReference type="GO" id="GO:0042910">
    <property type="term" value="F:xenobiotic transmembrane transporter activity"/>
    <property type="evidence" value="ECO:0007669"/>
    <property type="project" value="InterPro"/>
</dbReference>
<dbReference type="AlphaFoldDB" id="A0A540NSJ8"/>
<protein>
    <recommendedName>
        <fullName evidence="6">Protein DETOXIFICATION</fullName>
    </recommendedName>
    <alternativeName>
        <fullName evidence="6">Multidrug and toxic compound extrusion protein</fullName>
    </alternativeName>
</protein>
<dbReference type="Proteomes" id="UP000315295">
    <property type="component" value="Unassembled WGS sequence"/>
</dbReference>
<dbReference type="CDD" id="cd13136">
    <property type="entry name" value="MATE_DinF_like"/>
    <property type="match status" value="1"/>
</dbReference>
<reference evidence="7 8" key="1">
    <citation type="journal article" date="2019" name="G3 (Bethesda)">
        <title>Sequencing of a Wild Apple (Malus baccata) Genome Unravels the Differences Between Cultivated and Wild Apple Species Regarding Disease Resistance and Cold Tolerance.</title>
        <authorList>
            <person name="Chen X."/>
        </authorList>
    </citation>
    <scope>NUCLEOTIDE SEQUENCE [LARGE SCALE GENOMIC DNA]</scope>
    <source>
        <strain evidence="8">cv. Shandingzi</strain>
        <tissue evidence="7">Leaves</tissue>
    </source>
</reference>
<comment type="subcellular location">
    <subcellularLocation>
        <location evidence="1">Membrane</location>
        <topology evidence="1">Multi-pass membrane protein</topology>
    </subcellularLocation>
</comment>
<evidence type="ECO:0000256" key="1">
    <source>
        <dbReference type="ARBA" id="ARBA00004141"/>
    </source>
</evidence>
<dbReference type="InterPro" id="IPR044644">
    <property type="entry name" value="DinF-like"/>
</dbReference>
<evidence type="ECO:0000256" key="5">
    <source>
        <dbReference type="ARBA" id="ARBA00023136"/>
    </source>
</evidence>
<evidence type="ECO:0000256" key="2">
    <source>
        <dbReference type="ARBA" id="ARBA00010199"/>
    </source>
</evidence>
<feature type="transmembrane region" description="Helical" evidence="6">
    <location>
        <begin position="441"/>
        <end position="464"/>
    </location>
</feature>
<feature type="transmembrane region" description="Helical" evidence="6">
    <location>
        <begin position="333"/>
        <end position="354"/>
    </location>
</feature>
<keyword evidence="4 6" id="KW-1133">Transmembrane helix</keyword>
<evidence type="ECO:0000256" key="4">
    <source>
        <dbReference type="ARBA" id="ARBA00022989"/>
    </source>
</evidence>
<keyword evidence="5 6" id="KW-0472">Membrane</keyword>
<dbReference type="GO" id="GO:0015297">
    <property type="term" value="F:antiporter activity"/>
    <property type="evidence" value="ECO:0007669"/>
    <property type="project" value="InterPro"/>
</dbReference>
<feature type="transmembrane region" description="Helical" evidence="6">
    <location>
        <begin position="615"/>
        <end position="636"/>
    </location>
</feature>
<evidence type="ECO:0000256" key="3">
    <source>
        <dbReference type="ARBA" id="ARBA00022692"/>
    </source>
</evidence>
<organism evidence="7 8">
    <name type="scientific">Malus baccata</name>
    <name type="common">Siberian crab apple</name>
    <name type="synonym">Pyrus baccata</name>
    <dbReference type="NCBI Taxonomy" id="106549"/>
    <lineage>
        <taxon>Eukaryota</taxon>
        <taxon>Viridiplantae</taxon>
        <taxon>Streptophyta</taxon>
        <taxon>Embryophyta</taxon>
        <taxon>Tracheophyta</taxon>
        <taxon>Spermatophyta</taxon>
        <taxon>Magnoliopsida</taxon>
        <taxon>eudicotyledons</taxon>
        <taxon>Gunneridae</taxon>
        <taxon>Pentapetalae</taxon>
        <taxon>rosids</taxon>
        <taxon>fabids</taxon>
        <taxon>Rosales</taxon>
        <taxon>Rosaceae</taxon>
        <taxon>Amygdaloideae</taxon>
        <taxon>Maleae</taxon>
        <taxon>Malus</taxon>
    </lineage>
</organism>